<comment type="similarity">
    <text evidence="1">Belongs to the UPF0352 family.</text>
</comment>
<dbReference type="Proteomes" id="UP000464524">
    <property type="component" value="Chromosome"/>
</dbReference>
<accession>A0A857JPJ1</accession>
<dbReference type="InterPro" id="IPR009857">
    <property type="entry name" value="UPF0352"/>
</dbReference>
<name>A0A857JPJ1_9ALTE</name>
<dbReference type="Gene3D" id="1.10.3390.10">
    <property type="entry name" value="YejL-like"/>
    <property type="match status" value="1"/>
</dbReference>
<gene>
    <name evidence="2" type="ORF">FX988_03553</name>
</gene>
<sequence length="72" mass="8225">MPQNSKYSDTQFENLMHDIIIALEKHQAGRDLSLMALGNVITNIFMQQVNESQRSEMADKFTQVLLKSINAK</sequence>
<dbReference type="EMBL" id="CP047656">
    <property type="protein sequence ID" value="QHJ13292.1"/>
    <property type="molecule type" value="Genomic_DNA"/>
</dbReference>
<dbReference type="InterPro" id="IPR023202">
    <property type="entry name" value="YejL_sf"/>
</dbReference>
<proteinExistence type="inferred from homology"/>
<keyword evidence="3" id="KW-1185">Reference proteome</keyword>
<evidence type="ECO:0000313" key="2">
    <source>
        <dbReference type="EMBL" id="QHJ13292.1"/>
    </source>
</evidence>
<dbReference type="Pfam" id="PF07208">
    <property type="entry name" value="DUF1414"/>
    <property type="match status" value="1"/>
</dbReference>
<reference evidence="2 3" key="1">
    <citation type="submission" date="2019-12" db="EMBL/GenBank/DDBJ databases">
        <title>Genome sequencing and assembly of endphytes of Porphyra tenera.</title>
        <authorList>
            <person name="Park J.M."/>
            <person name="Shin R."/>
            <person name="Jo S.H."/>
        </authorList>
    </citation>
    <scope>NUCLEOTIDE SEQUENCE [LARGE SCALE GENOMIC DNA]</scope>
    <source>
        <strain evidence="2 3">GPM4</strain>
    </source>
</reference>
<protein>
    <recommendedName>
        <fullName evidence="1">UPF0352 protein FX988_03553</fullName>
    </recommendedName>
</protein>
<dbReference type="AlphaFoldDB" id="A0A857JPJ1"/>
<dbReference type="HAMAP" id="MF_00816">
    <property type="entry name" value="UPF0352"/>
    <property type="match status" value="1"/>
</dbReference>
<evidence type="ECO:0000256" key="1">
    <source>
        <dbReference type="HAMAP-Rule" id="MF_00816"/>
    </source>
</evidence>
<dbReference type="NCBIfam" id="NF010242">
    <property type="entry name" value="PRK13689.1"/>
    <property type="match status" value="1"/>
</dbReference>
<dbReference type="KEGG" id="pmes:FX988_03553"/>
<evidence type="ECO:0000313" key="3">
    <source>
        <dbReference type="Proteomes" id="UP000464524"/>
    </source>
</evidence>
<organism evidence="2 3">
    <name type="scientific">Paraglaciecola mesophila</name>
    <dbReference type="NCBI Taxonomy" id="197222"/>
    <lineage>
        <taxon>Bacteria</taxon>
        <taxon>Pseudomonadati</taxon>
        <taxon>Pseudomonadota</taxon>
        <taxon>Gammaproteobacteria</taxon>
        <taxon>Alteromonadales</taxon>
        <taxon>Alteromonadaceae</taxon>
        <taxon>Paraglaciecola</taxon>
    </lineage>
</organism>
<dbReference type="RefSeq" id="WP_007988296.1">
    <property type="nucleotide sequence ID" value="NZ_CP047656.1"/>
</dbReference>
<dbReference type="OrthoDB" id="5771474at2"/>
<dbReference type="SUPFAM" id="SSF158651">
    <property type="entry name" value="YejL-like"/>
    <property type="match status" value="1"/>
</dbReference>
<dbReference type="PIRSF" id="PIRSF006188">
    <property type="entry name" value="UCP006188"/>
    <property type="match status" value="1"/>
</dbReference>